<name>A0A0F3GUF9_9BACT</name>
<feature type="compositionally biased region" description="Polar residues" evidence="1">
    <location>
        <begin position="1"/>
        <end position="13"/>
    </location>
</feature>
<feature type="region of interest" description="Disordered" evidence="1">
    <location>
        <begin position="1"/>
        <end position="20"/>
    </location>
</feature>
<proteinExistence type="predicted"/>
<dbReference type="AlphaFoldDB" id="A0A0F3GUF9"/>
<comment type="caution">
    <text evidence="2">The sequence shown here is derived from an EMBL/GenBank/DDBJ whole genome shotgun (WGS) entry which is preliminary data.</text>
</comment>
<protein>
    <submittedName>
        <fullName evidence="2">Uncharacterized protein</fullName>
    </submittedName>
</protein>
<keyword evidence="3" id="KW-1185">Reference proteome</keyword>
<gene>
    <name evidence="2" type="ORF">MBAV_002204</name>
</gene>
<organism evidence="2 3">
    <name type="scientific">Candidatus Magnetobacterium bavaricum</name>
    <dbReference type="NCBI Taxonomy" id="29290"/>
    <lineage>
        <taxon>Bacteria</taxon>
        <taxon>Pseudomonadati</taxon>
        <taxon>Nitrospirota</taxon>
        <taxon>Thermodesulfovibrionia</taxon>
        <taxon>Thermodesulfovibrionales</taxon>
        <taxon>Candidatus Magnetobacteriaceae</taxon>
        <taxon>Candidatus Magnetobacterium</taxon>
    </lineage>
</organism>
<evidence type="ECO:0000256" key="1">
    <source>
        <dbReference type="SAM" id="MobiDB-lite"/>
    </source>
</evidence>
<evidence type="ECO:0000313" key="3">
    <source>
        <dbReference type="Proteomes" id="UP000033423"/>
    </source>
</evidence>
<sequence length="52" mass="5993">MNIRQAGSRQAGSRQADHLKGEQVHEVFRALLVIRTKRDLDIQRVRGTPLNR</sequence>
<accession>A0A0F3GUF9</accession>
<reference evidence="2 3" key="1">
    <citation type="submission" date="2015-02" db="EMBL/GenBank/DDBJ databases">
        <title>Single-cell genomics of uncultivated deep-branching MTB reveals a conserved set of magnetosome genes.</title>
        <authorList>
            <person name="Kolinko S."/>
            <person name="Richter M."/>
            <person name="Glockner F.O."/>
            <person name="Brachmann A."/>
            <person name="Schuler D."/>
        </authorList>
    </citation>
    <scope>NUCLEOTIDE SEQUENCE [LARGE SCALE GENOMIC DNA]</scope>
    <source>
        <strain evidence="2">TM-1</strain>
    </source>
</reference>
<dbReference type="Proteomes" id="UP000033423">
    <property type="component" value="Unassembled WGS sequence"/>
</dbReference>
<evidence type="ECO:0000313" key="2">
    <source>
        <dbReference type="EMBL" id="KJU85614.1"/>
    </source>
</evidence>
<dbReference type="EMBL" id="LACI01000945">
    <property type="protein sequence ID" value="KJU85614.1"/>
    <property type="molecule type" value="Genomic_DNA"/>
</dbReference>